<dbReference type="OrthoDB" id="5954868at2759"/>
<feature type="non-terminal residue" evidence="1">
    <location>
        <position position="41"/>
    </location>
</feature>
<dbReference type="AlphaFoldDB" id="A0A087TIC2"/>
<organism evidence="1 2">
    <name type="scientific">Stegodyphus mimosarum</name>
    <name type="common">African social velvet spider</name>
    <dbReference type="NCBI Taxonomy" id="407821"/>
    <lineage>
        <taxon>Eukaryota</taxon>
        <taxon>Metazoa</taxon>
        <taxon>Ecdysozoa</taxon>
        <taxon>Arthropoda</taxon>
        <taxon>Chelicerata</taxon>
        <taxon>Arachnida</taxon>
        <taxon>Araneae</taxon>
        <taxon>Araneomorphae</taxon>
        <taxon>Entelegynae</taxon>
        <taxon>Eresoidea</taxon>
        <taxon>Eresidae</taxon>
        <taxon>Stegodyphus</taxon>
    </lineage>
</organism>
<evidence type="ECO:0000313" key="1">
    <source>
        <dbReference type="EMBL" id="KFM64861.1"/>
    </source>
</evidence>
<proteinExistence type="predicted"/>
<accession>A0A087TIC2</accession>
<name>A0A087TIC2_STEMI</name>
<evidence type="ECO:0000313" key="2">
    <source>
        <dbReference type="Proteomes" id="UP000054359"/>
    </source>
</evidence>
<dbReference type="Proteomes" id="UP000054359">
    <property type="component" value="Unassembled WGS sequence"/>
</dbReference>
<reference evidence="1 2" key="1">
    <citation type="submission" date="2013-11" db="EMBL/GenBank/DDBJ databases">
        <title>Genome sequencing of Stegodyphus mimosarum.</title>
        <authorList>
            <person name="Bechsgaard J."/>
        </authorList>
    </citation>
    <scope>NUCLEOTIDE SEQUENCE [LARGE SCALE GENOMIC DNA]</scope>
</reference>
<sequence length="41" mass="4528">MLPGSVPDYHPVLEVDCGQAMIVGAGFSTWTYRRTFDISIP</sequence>
<dbReference type="EMBL" id="KK115343">
    <property type="protein sequence ID" value="KFM64861.1"/>
    <property type="molecule type" value="Genomic_DNA"/>
</dbReference>
<gene>
    <name evidence="1" type="ORF">X975_22342</name>
</gene>
<protein>
    <submittedName>
        <fullName evidence="1">Exostosin-2</fullName>
    </submittedName>
</protein>
<keyword evidence="2" id="KW-1185">Reference proteome</keyword>
<dbReference type="STRING" id="407821.A0A087TIC2"/>